<dbReference type="InterPro" id="IPR000529">
    <property type="entry name" value="Ribosomal_bS6"/>
</dbReference>
<evidence type="ECO:0000256" key="8">
    <source>
        <dbReference type="HAMAP-Rule" id="MF_00360"/>
    </source>
</evidence>
<dbReference type="CDD" id="cd00473">
    <property type="entry name" value="bS6"/>
    <property type="match status" value="1"/>
</dbReference>
<dbReference type="OrthoDB" id="9812702at2"/>
<protein>
    <recommendedName>
        <fullName evidence="7 8">Small ribosomal subunit protein bS6</fullName>
    </recommendedName>
</protein>
<evidence type="ECO:0000256" key="7">
    <source>
        <dbReference type="ARBA" id="ARBA00035294"/>
    </source>
</evidence>
<dbReference type="Gene3D" id="3.30.70.60">
    <property type="match status" value="1"/>
</dbReference>
<evidence type="ECO:0000256" key="6">
    <source>
        <dbReference type="ARBA" id="ARBA00035104"/>
    </source>
</evidence>
<feature type="region of interest" description="Disordered" evidence="9">
    <location>
        <begin position="127"/>
        <end position="180"/>
    </location>
</feature>
<dbReference type="SUPFAM" id="SSF54995">
    <property type="entry name" value="Ribosomal protein S6"/>
    <property type="match status" value="1"/>
</dbReference>
<dbReference type="GO" id="GO:0070181">
    <property type="term" value="F:small ribosomal subunit rRNA binding"/>
    <property type="evidence" value="ECO:0007669"/>
    <property type="project" value="TreeGrafter"/>
</dbReference>
<dbReference type="InterPro" id="IPR020814">
    <property type="entry name" value="Ribosomal_S6_plastid/chlpt"/>
</dbReference>
<dbReference type="PROSITE" id="PS01048">
    <property type="entry name" value="RIBOSOMAL_S6"/>
    <property type="match status" value="1"/>
</dbReference>
<dbReference type="InterPro" id="IPR014717">
    <property type="entry name" value="Transl_elong_EF1B/ribsomal_bS6"/>
</dbReference>
<dbReference type="NCBIfam" id="TIGR00166">
    <property type="entry name" value="S6"/>
    <property type="match status" value="1"/>
</dbReference>
<dbReference type="STRING" id="927083.DB32_005286"/>
<dbReference type="AlphaFoldDB" id="A0A0F6W5N7"/>
<evidence type="ECO:0000256" key="4">
    <source>
        <dbReference type="ARBA" id="ARBA00022980"/>
    </source>
</evidence>
<proteinExistence type="inferred from homology"/>
<dbReference type="EMBL" id="CP011125">
    <property type="protein sequence ID" value="AKF08137.1"/>
    <property type="molecule type" value="Genomic_DNA"/>
</dbReference>
<keyword evidence="11" id="KW-1185">Reference proteome</keyword>
<organism evidence="10 11">
    <name type="scientific">Sandaracinus amylolyticus</name>
    <dbReference type="NCBI Taxonomy" id="927083"/>
    <lineage>
        <taxon>Bacteria</taxon>
        <taxon>Pseudomonadati</taxon>
        <taxon>Myxococcota</taxon>
        <taxon>Polyangia</taxon>
        <taxon>Polyangiales</taxon>
        <taxon>Sandaracinaceae</taxon>
        <taxon>Sandaracinus</taxon>
    </lineage>
</organism>
<name>A0A0F6W5N7_9BACT</name>
<dbReference type="GO" id="GO:0005737">
    <property type="term" value="C:cytoplasm"/>
    <property type="evidence" value="ECO:0007669"/>
    <property type="project" value="UniProtKB-ARBA"/>
</dbReference>
<evidence type="ECO:0000256" key="3">
    <source>
        <dbReference type="ARBA" id="ARBA00022884"/>
    </source>
</evidence>
<reference evidence="10 11" key="1">
    <citation type="submission" date="2015-03" db="EMBL/GenBank/DDBJ databases">
        <title>Genome assembly of Sandaracinus amylolyticus DSM 53668.</title>
        <authorList>
            <person name="Sharma G."/>
            <person name="Subramanian S."/>
        </authorList>
    </citation>
    <scope>NUCLEOTIDE SEQUENCE [LARGE SCALE GENOMIC DNA]</scope>
    <source>
        <strain evidence="10 11">DSM 53668</strain>
    </source>
</reference>
<dbReference type="HAMAP" id="MF_00360">
    <property type="entry name" value="Ribosomal_bS6"/>
    <property type="match status" value="1"/>
</dbReference>
<evidence type="ECO:0000256" key="1">
    <source>
        <dbReference type="ARBA" id="ARBA00009512"/>
    </source>
</evidence>
<dbReference type="Proteomes" id="UP000034883">
    <property type="component" value="Chromosome"/>
</dbReference>
<evidence type="ECO:0000256" key="2">
    <source>
        <dbReference type="ARBA" id="ARBA00022730"/>
    </source>
</evidence>
<dbReference type="PANTHER" id="PTHR21011:SF1">
    <property type="entry name" value="SMALL RIBOSOMAL SUBUNIT PROTEIN BS6M"/>
    <property type="match status" value="1"/>
</dbReference>
<dbReference type="InterPro" id="IPR020815">
    <property type="entry name" value="Ribosomal_bS6_CS"/>
</dbReference>
<dbReference type="InterPro" id="IPR035980">
    <property type="entry name" value="Ribosomal_bS6_sf"/>
</dbReference>
<keyword evidence="2 8" id="KW-0699">rRNA-binding</keyword>
<keyword evidence="3 8" id="KW-0694">RNA-binding</keyword>
<dbReference type="GO" id="GO:1990904">
    <property type="term" value="C:ribonucleoprotein complex"/>
    <property type="evidence" value="ECO:0007669"/>
    <property type="project" value="UniProtKB-KW"/>
</dbReference>
<feature type="compositionally biased region" description="Acidic residues" evidence="9">
    <location>
        <begin position="153"/>
        <end position="166"/>
    </location>
</feature>
<evidence type="ECO:0000313" key="11">
    <source>
        <dbReference type="Proteomes" id="UP000034883"/>
    </source>
</evidence>
<dbReference type="GO" id="GO:0006412">
    <property type="term" value="P:translation"/>
    <property type="evidence" value="ECO:0007669"/>
    <property type="project" value="UniProtKB-UniRule"/>
</dbReference>
<evidence type="ECO:0000256" key="9">
    <source>
        <dbReference type="SAM" id="MobiDB-lite"/>
    </source>
</evidence>
<sequence length="180" mass="20547">MQQSAAATSKRLAREYELVYILTPNVDPDDADKVATRIQEVVARLGGKITKVDSWGRRRLAYPIKKSSRGVFVYVRYIGFNDLVAELERNLRNADAVIRFQTVRREGVFDLAEVTVDPEEAKFSRIEAAPLEEEPEPSFEERLGLTQKPREREEEDFLDMGDEDDVVPGAEKPEDETTEK</sequence>
<evidence type="ECO:0000313" key="10">
    <source>
        <dbReference type="EMBL" id="AKF08137.1"/>
    </source>
</evidence>
<dbReference type="RefSeq" id="WP_053235313.1">
    <property type="nucleotide sequence ID" value="NZ_CP011125.1"/>
</dbReference>
<accession>A0A0F6W5N7</accession>
<dbReference type="GO" id="GO:0003735">
    <property type="term" value="F:structural constituent of ribosome"/>
    <property type="evidence" value="ECO:0007669"/>
    <property type="project" value="InterPro"/>
</dbReference>
<dbReference type="Pfam" id="PF01250">
    <property type="entry name" value="Ribosomal_S6"/>
    <property type="match status" value="1"/>
</dbReference>
<dbReference type="KEGG" id="samy:DB32_005286"/>
<feature type="compositionally biased region" description="Basic and acidic residues" evidence="9">
    <location>
        <begin position="139"/>
        <end position="152"/>
    </location>
</feature>
<dbReference type="PANTHER" id="PTHR21011">
    <property type="entry name" value="MITOCHONDRIAL 28S RIBOSOMAL PROTEIN S6"/>
    <property type="match status" value="1"/>
</dbReference>
<dbReference type="GO" id="GO:0005840">
    <property type="term" value="C:ribosome"/>
    <property type="evidence" value="ECO:0007669"/>
    <property type="project" value="UniProtKB-KW"/>
</dbReference>
<keyword evidence="5 8" id="KW-0687">Ribonucleoprotein</keyword>
<evidence type="ECO:0000256" key="5">
    <source>
        <dbReference type="ARBA" id="ARBA00023274"/>
    </source>
</evidence>
<comment type="function">
    <text evidence="6 8">Binds together with bS18 to 16S ribosomal RNA.</text>
</comment>
<keyword evidence="4 8" id="KW-0689">Ribosomal protein</keyword>
<comment type="similarity">
    <text evidence="1 8">Belongs to the bacterial ribosomal protein bS6 family.</text>
</comment>
<gene>
    <name evidence="8" type="primary">rpsF</name>
    <name evidence="10" type="ORF">DB32_005286</name>
</gene>